<dbReference type="Pfam" id="PF12974">
    <property type="entry name" value="Phosphonate-bd"/>
    <property type="match status" value="1"/>
</dbReference>
<proteinExistence type="predicted"/>
<organism evidence="2 3">
    <name type="scientific">Cupriavidus cauae</name>
    <dbReference type="NCBI Taxonomy" id="2608999"/>
    <lineage>
        <taxon>Bacteria</taxon>
        <taxon>Pseudomonadati</taxon>
        <taxon>Pseudomonadota</taxon>
        <taxon>Betaproteobacteria</taxon>
        <taxon>Burkholderiales</taxon>
        <taxon>Burkholderiaceae</taxon>
        <taxon>Cupriavidus</taxon>
    </lineage>
</organism>
<name>A0A5M8AJX0_9BURK</name>
<sequence length="311" mass="33475">MIANARMYSVSPQAGAAWRTLLMRVAQRAGVELAYVEHDAPAPIRALWERDDCACVLMCGYPFATAPVRYRLLAAPVPDLPRYGGLPRYFSEFIVRADSPRASLAQTFGKRLACMLPESNSGYNAPRRYLMEFGLVDGALYLPTEAATPTPQDVIDAVIAGRAEVGVVDSYVLDLLRLHVPGRIAALRTLAVTQSSPIPPLVASPGIDEEIAARLRGALLDAHRDPDCAEALATLRLARFAAVEPGDYRRLVRWAREADHAGVALTAATPVAQGLSSPLSEPSSRPSSQPLSEPLSEPLSKPLPHPSDPLA</sequence>
<dbReference type="PANTHER" id="PTHR35841:SF1">
    <property type="entry name" value="PHOSPHONATES-BINDING PERIPLASMIC PROTEIN"/>
    <property type="match status" value="1"/>
</dbReference>
<dbReference type="PANTHER" id="PTHR35841">
    <property type="entry name" value="PHOSPHONATES-BINDING PERIPLASMIC PROTEIN"/>
    <property type="match status" value="1"/>
</dbReference>
<dbReference type="RefSeq" id="WP_150083472.1">
    <property type="nucleotide sequence ID" value="NZ_VWRN01000035.1"/>
</dbReference>
<dbReference type="Gene3D" id="3.40.190.10">
    <property type="entry name" value="Periplasmic binding protein-like II"/>
    <property type="match status" value="1"/>
</dbReference>
<evidence type="ECO:0000313" key="2">
    <source>
        <dbReference type="EMBL" id="KAA6123042.1"/>
    </source>
</evidence>
<dbReference type="AlphaFoldDB" id="A0A5M8AJX0"/>
<dbReference type="EMBL" id="VWRN01000035">
    <property type="protein sequence ID" value="KAA6123042.1"/>
    <property type="molecule type" value="Genomic_DNA"/>
</dbReference>
<accession>A0A5M8AJX0</accession>
<protein>
    <submittedName>
        <fullName evidence="2">Phosphate/phosphite/phosphonate ABC transporter substrate-binding protein</fullName>
    </submittedName>
</protein>
<gene>
    <name evidence="2" type="ORF">F1599_14200</name>
</gene>
<comment type="caution">
    <text evidence="2">The sequence shown here is derived from an EMBL/GenBank/DDBJ whole genome shotgun (WGS) entry which is preliminary data.</text>
</comment>
<feature type="region of interest" description="Disordered" evidence="1">
    <location>
        <begin position="271"/>
        <end position="311"/>
    </location>
</feature>
<dbReference type="Proteomes" id="UP000324324">
    <property type="component" value="Unassembled WGS sequence"/>
</dbReference>
<feature type="compositionally biased region" description="Low complexity" evidence="1">
    <location>
        <begin position="275"/>
        <end position="300"/>
    </location>
</feature>
<feature type="compositionally biased region" description="Pro residues" evidence="1">
    <location>
        <begin position="301"/>
        <end position="311"/>
    </location>
</feature>
<dbReference type="SUPFAM" id="SSF53850">
    <property type="entry name" value="Periplasmic binding protein-like II"/>
    <property type="match status" value="1"/>
</dbReference>
<keyword evidence="3" id="KW-1185">Reference proteome</keyword>
<reference evidence="2 3" key="1">
    <citation type="submission" date="2019-09" db="EMBL/GenBank/DDBJ databases">
        <title>Isolation of a novel species in the genus Cupriavidus from patients with sepsis using whole genome sequencing.</title>
        <authorList>
            <person name="Kweon O.J."/>
            <person name="Lee M.-K."/>
        </authorList>
    </citation>
    <scope>NUCLEOTIDE SEQUENCE [LARGE SCALE GENOMIC DNA]</scope>
    <source>
        <strain evidence="2 3">MKL-01</strain>
    </source>
</reference>
<evidence type="ECO:0000256" key="1">
    <source>
        <dbReference type="SAM" id="MobiDB-lite"/>
    </source>
</evidence>
<evidence type="ECO:0000313" key="3">
    <source>
        <dbReference type="Proteomes" id="UP000324324"/>
    </source>
</evidence>